<accession>A0A8S2FES0</accession>
<protein>
    <submittedName>
        <fullName evidence="1">Uncharacterized protein</fullName>
    </submittedName>
</protein>
<dbReference type="EMBL" id="CAJOBA010051257">
    <property type="protein sequence ID" value="CAF4242766.1"/>
    <property type="molecule type" value="Genomic_DNA"/>
</dbReference>
<evidence type="ECO:0000313" key="3">
    <source>
        <dbReference type="Proteomes" id="UP000677228"/>
    </source>
</evidence>
<name>A0A8S2FES0_9BILA</name>
<reference evidence="1" key="1">
    <citation type="submission" date="2021-02" db="EMBL/GenBank/DDBJ databases">
        <authorList>
            <person name="Nowell W R."/>
        </authorList>
    </citation>
    <scope>NUCLEOTIDE SEQUENCE</scope>
</reference>
<feature type="non-terminal residue" evidence="1">
    <location>
        <position position="12"/>
    </location>
</feature>
<evidence type="ECO:0000313" key="1">
    <source>
        <dbReference type="EMBL" id="CAF1447404.1"/>
    </source>
</evidence>
<dbReference type="Proteomes" id="UP000682733">
    <property type="component" value="Unassembled WGS sequence"/>
</dbReference>
<comment type="caution">
    <text evidence="1">The sequence shown here is derived from an EMBL/GenBank/DDBJ whole genome shotgun (WGS) entry which is preliminary data.</text>
</comment>
<gene>
    <name evidence="1" type="ORF">OVA965_LOCUS34685</name>
    <name evidence="2" type="ORF">TMI583_LOCUS35626</name>
</gene>
<proteinExistence type="predicted"/>
<evidence type="ECO:0000313" key="2">
    <source>
        <dbReference type="EMBL" id="CAF4242766.1"/>
    </source>
</evidence>
<organism evidence="1 3">
    <name type="scientific">Didymodactylos carnosus</name>
    <dbReference type="NCBI Taxonomy" id="1234261"/>
    <lineage>
        <taxon>Eukaryota</taxon>
        <taxon>Metazoa</taxon>
        <taxon>Spiralia</taxon>
        <taxon>Gnathifera</taxon>
        <taxon>Rotifera</taxon>
        <taxon>Eurotatoria</taxon>
        <taxon>Bdelloidea</taxon>
        <taxon>Philodinida</taxon>
        <taxon>Philodinidae</taxon>
        <taxon>Didymodactylos</taxon>
    </lineage>
</organism>
<dbReference type="Proteomes" id="UP000677228">
    <property type="component" value="Unassembled WGS sequence"/>
</dbReference>
<sequence>MKDGPATWSTLC</sequence>
<dbReference type="EMBL" id="CAJNOK010029422">
    <property type="protein sequence ID" value="CAF1447404.1"/>
    <property type="molecule type" value="Genomic_DNA"/>
</dbReference>